<dbReference type="EMBL" id="BMAV01012670">
    <property type="protein sequence ID" value="GFY59520.1"/>
    <property type="molecule type" value="Genomic_DNA"/>
</dbReference>
<proteinExistence type="predicted"/>
<accession>A0A8X7C865</accession>
<sequence length="210" mass="23841">MSLNNRLRYIYRGKPSYLDAIVVGSLGTWDPANDTALHRLGISRKYATLMRKLICSDTIRWSRDICIEHLTDKRSSTDLPWSRRSCCVLLTLPNVNVTLNSPWISSILFPSCVFPGLISTSSFVSSLACSSGLLAAHRFWCFLLFRCPTWLIISFYSHACIFLRWSSKWLWPDPPVLDLLLFMKSLPPRSSTSFRFLELDCCTPAASCCG</sequence>
<gene>
    <name evidence="1" type="ORF">TNIN_363341</name>
</gene>
<comment type="caution">
    <text evidence="1">The sequence shown here is derived from an EMBL/GenBank/DDBJ whole genome shotgun (WGS) entry which is preliminary data.</text>
</comment>
<organism evidence="1 2">
    <name type="scientific">Trichonephila inaurata madagascariensis</name>
    <dbReference type="NCBI Taxonomy" id="2747483"/>
    <lineage>
        <taxon>Eukaryota</taxon>
        <taxon>Metazoa</taxon>
        <taxon>Ecdysozoa</taxon>
        <taxon>Arthropoda</taxon>
        <taxon>Chelicerata</taxon>
        <taxon>Arachnida</taxon>
        <taxon>Araneae</taxon>
        <taxon>Araneomorphae</taxon>
        <taxon>Entelegynae</taxon>
        <taxon>Araneoidea</taxon>
        <taxon>Nephilidae</taxon>
        <taxon>Trichonephila</taxon>
        <taxon>Trichonephila inaurata</taxon>
    </lineage>
</organism>
<keyword evidence="2" id="KW-1185">Reference proteome</keyword>
<evidence type="ECO:0000313" key="1">
    <source>
        <dbReference type="EMBL" id="GFY59520.1"/>
    </source>
</evidence>
<dbReference type="AlphaFoldDB" id="A0A8X7C865"/>
<name>A0A8X7C865_9ARAC</name>
<dbReference type="OrthoDB" id="8195432at2759"/>
<reference evidence="1" key="1">
    <citation type="submission" date="2020-08" db="EMBL/GenBank/DDBJ databases">
        <title>Multicomponent nature underlies the extraordinary mechanical properties of spider dragline silk.</title>
        <authorList>
            <person name="Kono N."/>
            <person name="Nakamura H."/>
            <person name="Mori M."/>
            <person name="Yoshida Y."/>
            <person name="Ohtoshi R."/>
            <person name="Malay A.D."/>
            <person name="Moran D.A.P."/>
            <person name="Tomita M."/>
            <person name="Numata K."/>
            <person name="Arakawa K."/>
        </authorList>
    </citation>
    <scope>NUCLEOTIDE SEQUENCE</scope>
</reference>
<evidence type="ECO:0000313" key="2">
    <source>
        <dbReference type="Proteomes" id="UP000886998"/>
    </source>
</evidence>
<dbReference type="Proteomes" id="UP000886998">
    <property type="component" value="Unassembled WGS sequence"/>
</dbReference>
<protein>
    <submittedName>
        <fullName evidence="1">Uncharacterized protein</fullName>
    </submittedName>
</protein>